<keyword evidence="4" id="KW-1185">Reference proteome</keyword>
<evidence type="ECO:0000313" key="2">
    <source>
        <dbReference type="EMBL" id="QAA30898.1"/>
    </source>
</evidence>
<evidence type="ECO:0000259" key="1">
    <source>
        <dbReference type="Pfam" id="PF13358"/>
    </source>
</evidence>
<gene>
    <name evidence="2" type="ORF">C1I91_04030</name>
    <name evidence="3" type="ORF">C1I91_04040</name>
</gene>
<accession>A0A3R5QRR7</accession>
<dbReference type="KEGG" id="cmah:C1I91_04030"/>
<dbReference type="EMBL" id="CP025746">
    <property type="protein sequence ID" value="QAA30898.1"/>
    <property type="molecule type" value="Genomic_DNA"/>
</dbReference>
<organism evidence="2 4">
    <name type="scientific">Clostridium manihotivorum</name>
    <dbReference type="NCBI Taxonomy" id="2320868"/>
    <lineage>
        <taxon>Bacteria</taxon>
        <taxon>Bacillati</taxon>
        <taxon>Bacillota</taxon>
        <taxon>Clostridia</taxon>
        <taxon>Eubacteriales</taxon>
        <taxon>Clostridiaceae</taxon>
        <taxon>Clostridium</taxon>
    </lineage>
</organism>
<dbReference type="OrthoDB" id="1901704at2"/>
<evidence type="ECO:0000313" key="4">
    <source>
        <dbReference type="Proteomes" id="UP000286268"/>
    </source>
</evidence>
<dbReference type="EMBL" id="CP025746">
    <property type="protein sequence ID" value="QAA30900.1"/>
    <property type="molecule type" value="Genomic_DNA"/>
</dbReference>
<feature type="domain" description="Tc1-like transposase DDE" evidence="1">
    <location>
        <begin position="16"/>
        <end position="155"/>
    </location>
</feature>
<proteinExistence type="predicted"/>
<dbReference type="AlphaFoldDB" id="A0A3R5QRR7"/>
<dbReference type="InterPro" id="IPR036397">
    <property type="entry name" value="RNaseH_sf"/>
</dbReference>
<name>A0A3R5QRR7_9CLOT</name>
<dbReference type="Gene3D" id="3.30.420.10">
    <property type="entry name" value="Ribonuclease H-like superfamily/Ribonuclease H"/>
    <property type="match status" value="1"/>
</dbReference>
<dbReference type="GO" id="GO:0003676">
    <property type="term" value="F:nucleic acid binding"/>
    <property type="evidence" value="ECO:0007669"/>
    <property type="project" value="InterPro"/>
</dbReference>
<protein>
    <recommendedName>
        <fullName evidence="1">Tc1-like transposase DDE domain-containing protein</fullName>
    </recommendedName>
</protein>
<dbReference type="InterPro" id="IPR038717">
    <property type="entry name" value="Tc1-like_DDE_dom"/>
</dbReference>
<dbReference type="RefSeq" id="WP_128211354.1">
    <property type="nucleotide sequence ID" value="NZ_CP025746.1"/>
</dbReference>
<dbReference type="Pfam" id="PF13358">
    <property type="entry name" value="DDE_3"/>
    <property type="match status" value="1"/>
</dbReference>
<dbReference type="Proteomes" id="UP000286268">
    <property type="component" value="Chromosome"/>
</dbReference>
<dbReference type="KEGG" id="cmah:C1I91_04040"/>
<reference evidence="2 4" key="1">
    <citation type="submission" date="2018-01" db="EMBL/GenBank/DDBJ databases">
        <title>Genome Sequencing and Assembly of Anaerobacter polyendosporus strain CT4.</title>
        <authorList>
            <person name="Tachaapaikoon C."/>
            <person name="Sutheeworapong S."/>
            <person name="Jenjaroenpun P."/>
            <person name="Wongsurawat T."/>
            <person name="Nookeaw I."/>
            <person name="Cheawchanlertfa P."/>
            <person name="Kosugi A."/>
            <person name="Cheevadhanarak S."/>
            <person name="Ratanakhanokchai K."/>
        </authorList>
    </citation>
    <scope>NUCLEOTIDE SEQUENCE [LARGE SCALE GENOMIC DNA]</scope>
    <source>
        <strain evidence="2 4">CT4</strain>
    </source>
</reference>
<sequence length="191" mass="21831">MPNLLSTLESSSDTVVYALDETGVSVESDNRQFWSPIGHPPVLEKNGSHDGVNIIGSTSILNDFHTVNDIYPSNKSITSEEVKSHISHLLNLNEGKKVVVFMDNAKNHTSNSMKKFYFENRARLKIINLPKYSPMMNPQEHIWRNLKAKLFRPSVRSSIYELISDIKNIFTELNVKKDEIYSLAYARNYLV</sequence>
<evidence type="ECO:0000313" key="3">
    <source>
        <dbReference type="EMBL" id="QAA30900.1"/>
    </source>
</evidence>